<evidence type="ECO:0000313" key="3">
    <source>
        <dbReference type="EMBL" id="AIF26792.1"/>
    </source>
</evidence>
<reference evidence="3" key="1">
    <citation type="submission" date="2013-08" db="EMBL/GenBank/DDBJ databases">
        <title>Comparison of modified E. coli strains.</title>
        <authorList>
            <person name="Juergensen J."/>
            <person name="Bonge A."/>
            <person name="Streit W.R."/>
        </authorList>
    </citation>
    <scope>NUCLEOTIDE SEQUENCE</scope>
</reference>
<organism evidence="3">
    <name type="scientific">uncultured bacterium fosmid pJB92C9</name>
    <dbReference type="NCBI Taxonomy" id="1478074"/>
    <lineage>
        <taxon>Bacteria</taxon>
        <taxon>environmental samples</taxon>
    </lineage>
</organism>
<feature type="domain" description="Transposase IS204/IS1001/IS1096/IS1165 zinc-finger" evidence="2">
    <location>
        <begin position="34"/>
        <end position="78"/>
    </location>
</feature>
<evidence type="ECO:0000259" key="2">
    <source>
        <dbReference type="Pfam" id="PF14690"/>
    </source>
</evidence>
<dbReference type="Pfam" id="PF01610">
    <property type="entry name" value="DDE_Tnp_ISL3"/>
    <property type="match status" value="1"/>
</dbReference>
<proteinExistence type="predicted"/>
<dbReference type="AlphaFoldDB" id="A0A0H3UAT1"/>
<dbReference type="Pfam" id="PF14690">
    <property type="entry name" value="Zn_ribbon_ISL3"/>
    <property type="match status" value="1"/>
</dbReference>
<accession>A0A0H3UAT1</accession>
<evidence type="ECO:0008006" key="4">
    <source>
        <dbReference type="Google" id="ProtNLM"/>
    </source>
</evidence>
<feature type="domain" description="Transposase IS204/IS1001/IS1096/IS1165 DDE" evidence="1">
    <location>
        <begin position="149"/>
        <end position="379"/>
    </location>
</feature>
<dbReference type="PANTHER" id="PTHR33498:SF1">
    <property type="entry name" value="TRANSPOSASE FOR INSERTION SEQUENCE ELEMENT IS1557"/>
    <property type="match status" value="1"/>
</dbReference>
<dbReference type="PANTHER" id="PTHR33498">
    <property type="entry name" value="TRANSPOSASE FOR INSERTION SEQUENCE ELEMENT IS1557"/>
    <property type="match status" value="1"/>
</dbReference>
<evidence type="ECO:0000259" key="1">
    <source>
        <dbReference type="Pfam" id="PF01610"/>
    </source>
</evidence>
<dbReference type="InterPro" id="IPR047951">
    <property type="entry name" value="Transpos_ISL3"/>
</dbReference>
<dbReference type="EMBL" id="KF540246">
    <property type="protein sequence ID" value="AIF26792.1"/>
    <property type="molecule type" value="Genomic_DNA"/>
</dbReference>
<dbReference type="InterPro" id="IPR002560">
    <property type="entry name" value="Transposase_DDE"/>
</dbReference>
<name>A0A0H3UAT1_9BACT</name>
<dbReference type="InterPro" id="IPR029261">
    <property type="entry name" value="Transposase_Znf"/>
</dbReference>
<dbReference type="NCBIfam" id="NF033550">
    <property type="entry name" value="transpos_ISL3"/>
    <property type="match status" value="1"/>
</dbReference>
<protein>
    <recommendedName>
        <fullName evidence="4">Transposase</fullName>
    </recommendedName>
</protein>
<sequence length="438" mass="50879">MTNELHLDEFRILDVKKNEDGSMLYLVEPDNEETECINCGSINTVCNGTLTRYVRDLPSFGHSVALMVKQHRYLCRDCGKTCIHGLQSVEGSGRITLRLKEQVKMEVLNSTFSAVAVKYGISVTCAKKIFDEYVEDEKKRWVKYSPEVLGIDEAHLCNHMRGVFVDVLNRGLIELLPGRDKSSVTEFLKSLPEHHKIKIVTMDMWRPYRDAVHDILPASLIVIDKFHVIKEVNNSLEAFRKEFQRTLSKQRRISLKNSRWLMLHNAEDLDEGQKHRLEQLFSVYPELSAPYHLKESFRDIYCSGDRYIAEEKFEMWCESIPDELSTFHAVKETVRNWHKEIFNYFDYPYTNAVTESINNLIKFIEKAGRGYTFEVIRAKMLFGTKATKKPIYRPKPKRNEGSIYYATFDSFICHNEVEIGSTVSIAELTEFLTVHDNS</sequence>